<feature type="region of interest" description="Disordered" evidence="1">
    <location>
        <begin position="205"/>
        <end position="244"/>
    </location>
</feature>
<accession>A0ABR0SXF8</accession>
<proteinExistence type="predicted"/>
<sequence length="244" mass="28256">MPFSPEPGFNGRGLTYSQWQSEKAKARRRKLIAETEAKLVEFLTARVQETRLIWGLKQAGEPLFINGPEDTQELRLINGPENTQDSRLIKGPENTQESRLIKGPENTQESHLIKGPENALESRPINGPKHTQEPRLSKLPENTRAIATFGKRKIMIQRVAPRYPKPKFALLGPEKVGWDELFVDMWSRMALWRISHTRDGFAVMPWDPKKKQNKRRTKGQKKYKLRQMCRKSNTRDPRPKPLDV</sequence>
<reference evidence="2 3" key="1">
    <citation type="submission" date="2024-01" db="EMBL/GenBank/DDBJ databases">
        <title>Complete genome of Cladobotryum mycophilum ATHUM6906.</title>
        <authorList>
            <person name="Christinaki A.C."/>
            <person name="Myridakis A.I."/>
            <person name="Kouvelis V.N."/>
        </authorList>
    </citation>
    <scope>NUCLEOTIDE SEQUENCE [LARGE SCALE GENOMIC DNA]</scope>
    <source>
        <strain evidence="2 3">ATHUM6906</strain>
    </source>
</reference>
<organism evidence="2 3">
    <name type="scientific">Cladobotryum mycophilum</name>
    <dbReference type="NCBI Taxonomy" id="491253"/>
    <lineage>
        <taxon>Eukaryota</taxon>
        <taxon>Fungi</taxon>
        <taxon>Dikarya</taxon>
        <taxon>Ascomycota</taxon>
        <taxon>Pezizomycotina</taxon>
        <taxon>Sordariomycetes</taxon>
        <taxon>Hypocreomycetidae</taxon>
        <taxon>Hypocreales</taxon>
        <taxon>Hypocreaceae</taxon>
        <taxon>Cladobotryum</taxon>
    </lineage>
</organism>
<evidence type="ECO:0000313" key="3">
    <source>
        <dbReference type="Proteomes" id="UP001338125"/>
    </source>
</evidence>
<feature type="region of interest" description="Disordered" evidence="1">
    <location>
        <begin position="80"/>
        <end position="142"/>
    </location>
</feature>
<gene>
    <name evidence="2" type="ORF">PT974_02173</name>
</gene>
<evidence type="ECO:0000256" key="1">
    <source>
        <dbReference type="SAM" id="MobiDB-lite"/>
    </source>
</evidence>
<dbReference type="Proteomes" id="UP001338125">
    <property type="component" value="Unassembled WGS sequence"/>
</dbReference>
<feature type="compositionally biased region" description="Basic residues" evidence="1">
    <location>
        <begin position="211"/>
        <end position="229"/>
    </location>
</feature>
<name>A0ABR0SXF8_9HYPO</name>
<dbReference type="EMBL" id="JAVFKD010000002">
    <property type="protein sequence ID" value="KAK5996828.1"/>
    <property type="molecule type" value="Genomic_DNA"/>
</dbReference>
<comment type="caution">
    <text evidence="2">The sequence shown here is derived from an EMBL/GenBank/DDBJ whole genome shotgun (WGS) entry which is preliminary data.</text>
</comment>
<feature type="compositionally biased region" description="Basic and acidic residues" evidence="1">
    <location>
        <begin position="233"/>
        <end position="244"/>
    </location>
</feature>
<protein>
    <submittedName>
        <fullName evidence="2">Uncharacterized protein</fullName>
    </submittedName>
</protein>
<evidence type="ECO:0000313" key="2">
    <source>
        <dbReference type="EMBL" id="KAK5996828.1"/>
    </source>
</evidence>
<keyword evidence="3" id="KW-1185">Reference proteome</keyword>